<keyword evidence="3" id="KW-1185">Reference proteome</keyword>
<feature type="chain" id="PRO_5037234009" description="Chaplin" evidence="1">
    <location>
        <begin position="23"/>
        <end position="103"/>
    </location>
</feature>
<evidence type="ECO:0000313" key="3">
    <source>
        <dbReference type="Proteomes" id="UP000599109"/>
    </source>
</evidence>
<gene>
    <name evidence="2" type="ORF">JJ685_08460</name>
</gene>
<comment type="caution">
    <text evidence="2">The sequence shown here is derived from an EMBL/GenBank/DDBJ whole genome shotgun (WGS) entry which is preliminary data.</text>
</comment>
<dbReference type="Proteomes" id="UP000599109">
    <property type="component" value="Unassembled WGS sequence"/>
</dbReference>
<dbReference type="AlphaFoldDB" id="A0A936YYE5"/>
<organism evidence="2 3">
    <name type="scientific">Ramlibacter monticola</name>
    <dbReference type="NCBI Taxonomy" id="1926872"/>
    <lineage>
        <taxon>Bacteria</taxon>
        <taxon>Pseudomonadati</taxon>
        <taxon>Pseudomonadota</taxon>
        <taxon>Betaproteobacteria</taxon>
        <taxon>Burkholderiales</taxon>
        <taxon>Comamonadaceae</taxon>
        <taxon>Ramlibacter</taxon>
    </lineage>
</organism>
<reference evidence="2 3" key="1">
    <citation type="journal article" date="2017" name="Int. J. Syst. Evol. Microbiol.">
        <title>Ramlibacter monticola sp. nov., isolated from forest soil.</title>
        <authorList>
            <person name="Chaudhary D.K."/>
            <person name="Kim J."/>
        </authorList>
    </citation>
    <scope>NUCLEOTIDE SEQUENCE [LARGE SCALE GENOMIC DNA]</scope>
    <source>
        <strain evidence="2 3">KACC 19175</strain>
    </source>
</reference>
<proteinExistence type="predicted"/>
<protein>
    <recommendedName>
        <fullName evidence="4">Chaplin</fullName>
    </recommendedName>
</protein>
<sequence>MKVRYIAAVVGLSAMLGTGAFAQGGAGLVNVSINNVANDIARNLSVDVNRIPVTVQAPIAVAAAVCGVTVSVLGTVVPGAPAPSCTATTTNPALNAIVQRQLG</sequence>
<accession>A0A936YYE5</accession>
<feature type="signal peptide" evidence="1">
    <location>
        <begin position="1"/>
        <end position="22"/>
    </location>
</feature>
<dbReference type="RefSeq" id="WP_201673819.1">
    <property type="nucleotide sequence ID" value="NZ_JAEQNE010000002.1"/>
</dbReference>
<name>A0A936YYE5_9BURK</name>
<keyword evidence="1" id="KW-0732">Signal</keyword>
<evidence type="ECO:0000256" key="1">
    <source>
        <dbReference type="SAM" id="SignalP"/>
    </source>
</evidence>
<evidence type="ECO:0000313" key="2">
    <source>
        <dbReference type="EMBL" id="MBL0391168.1"/>
    </source>
</evidence>
<evidence type="ECO:0008006" key="4">
    <source>
        <dbReference type="Google" id="ProtNLM"/>
    </source>
</evidence>
<dbReference type="EMBL" id="JAEQNE010000002">
    <property type="protein sequence ID" value="MBL0391168.1"/>
    <property type="molecule type" value="Genomic_DNA"/>
</dbReference>